<proteinExistence type="predicted"/>
<organism evidence="1 2">
    <name type="scientific">Dreissena polymorpha</name>
    <name type="common">Zebra mussel</name>
    <name type="synonym">Mytilus polymorpha</name>
    <dbReference type="NCBI Taxonomy" id="45954"/>
    <lineage>
        <taxon>Eukaryota</taxon>
        <taxon>Metazoa</taxon>
        <taxon>Spiralia</taxon>
        <taxon>Lophotrochozoa</taxon>
        <taxon>Mollusca</taxon>
        <taxon>Bivalvia</taxon>
        <taxon>Autobranchia</taxon>
        <taxon>Heteroconchia</taxon>
        <taxon>Euheterodonta</taxon>
        <taxon>Imparidentia</taxon>
        <taxon>Neoheterodontei</taxon>
        <taxon>Myida</taxon>
        <taxon>Dreissenoidea</taxon>
        <taxon>Dreissenidae</taxon>
        <taxon>Dreissena</taxon>
    </lineage>
</organism>
<dbReference type="Proteomes" id="UP000828390">
    <property type="component" value="Unassembled WGS sequence"/>
</dbReference>
<protein>
    <submittedName>
        <fullName evidence="1">Uncharacterized protein</fullName>
    </submittedName>
</protein>
<accession>A0A9D4H8Y9</accession>
<sequence>MIISEENQYHPFTIFPTITGSFLGDQGSDTAGKACYEMTMVDNNRECNNMGFSVDLIDKRDKPVLANFVVPANSYISFAFFQ</sequence>
<evidence type="ECO:0000313" key="1">
    <source>
        <dbReference type="EMBL" id="KAH3831849.1"/>
    </source>
</evidence>
<gene>
    <name evidence="1" type="ORF">DPMN_105121</name>
</gene>
<comment type="caution">
    <text evidence="1">The sequence shown here is derived from an EMBL/GenBank/DDBJ whole genome shotgun (WGS) entry which is preliminary data.</text>
</comment>
<name>A0A9D4H8Y9_DREPO</name>
<keyword evidence="2" id="KW-1185">Reference proteome</keyword>
<reference evidence="1" key="1">
    <citation type="journal article" date="2019" name="bioRxiv">
        <title>The Genome of the Zebra Mussel, Dreissena polymorpha: A Resource for Invasive Species Research.</title>
        <authorList>
            <person name="McCartney M.A."/>
            <person name="Auch B."/>
            <person name="Kono T."/>
            <person name="Mallez S."/>
            <person name="Zhang Y."/>
            <person name="Obille A."/>
            <person name="Becker A."/>
            <person name="Abrahante J.E."/>
            <person name="Garbe J."/>
            <person name="Badalamenti J.P."/>
            <person name="Herman A."/>
            <person name="Mangelson H."/>
            <person name="Liachko I."/>
            <person name="Sullivan S."/>
            <person name="Sone E.D."/>
            <person name="Koren S."/>
            <person name="Silverstein K.A.T."/>
            <person name="Beckman K.B."/>
            <person name="Gohl D.M."/>
        </authorList>
    </citation>
    <scope>NUCLEOTIDE SEQUENCE</scope>
    <source>
        <strain evidence="1">Duluth1</strain>
        <tissue evidence="1">Whole animal</tissue>
    </source>
</reference>
<dbReference type="AlphaFoldDB" id="A0A9D4H8Y9"/>
<evidence type="ECO:0000313" key="2">
    <source>
        <dbReference type="Proteomes" id="UP000828390"/>
    </source>
</evidence>
<reference evidence="1" key="2">
    <citation type="submission" date="2020-11" db="EMBL/GenBank/DDBJ databases">
        <authorList>
            <person name="McCartney M.A."/>
            <person name="Auch B."/>
            <person name="Kono T."/>
            <person name="Mallez S."/>
            <person name="Becker A."/>
            <person name="Gohl D.M."/>
            <person name="Silverstein K.A.T."/>
            <person name="Koren S."/>
            <person name="Bechman K.B."/>
            <person name="Herman A."/>
            <person name="Abrahante J.E."/>
            <person name="Garbe J."/>
        </authorList>
    </citation>
    <scope>NUCLEOTIDE SEQUENCE</scope>
    <source>
        <strain evidence="1">Duluth1</strain>
        <tissue evidence="1">Whole animal</tissue>
    </source>
</reference>
<dbReference type="EMBL" id="JAIWYP010000004">
    <property type="protein sequence ID" value="KAH3831849.1"/>
    <property type="molecule type" value="Genomic_DNA"/>
</dbReference>